<organism evidence="3 4">
    <name type="scientific">[Clostridium] clostridioforme 90A8</name>
    <dbReference type="NCBI Taxonomy" id="999408"/>
    <lineage>
        <taxon>Bacteria</taxon>
        <taxon>Bacillati</taxon>
        <taxon>Bacillota</taxon>
        <taxon>Clostridia</taxon>
        <taxon>Lachnospirales</taxon>
        <taxon>Lachnospiraceae</taxon>
        <taxon>Enterocloster</taxon>
    </lineage>
</organism>
<dbReference type="Pfam" id="PF03466">
    <property type="entry name" value="LysR_substrate"/>
    <property type="match status" value="1"/>
</dbReference>
<accession>A0A0E2H9K8</accession>
<sequence>MMEIGNTEFIIRMIRKNRGISYLPLFAVREYAENGELTILDAADFRLAMYQQVIYHKNKWMTKEMDAFIRFLQFYYSEGVYENILEIMNGNSVTVRRVNMPDTPDRRIMEAAYEGKPVHTELLLKEAQPTDGFIAFYDQMLVGPFKGHSFYIMDDNGECIYSVDSAGTGKAADSMASLIPSMNQGTGSLLKDGNYVVYERPEPYGWTVAAKVPQDQVLNMGSTVRYTAVFLGAVFLALLCLYCHNYISLHLYKDAV</sequence>
<dbReference type="Gene3D" id="3.40.190.290">
    <property type="match status" value="1"/>
</dbReference>
<dbReference type="GeneID" id="57961609"/>
<reference evidence="3 4" key="1">
    <citation type="submission" date="2013-01" db="EMBL/GenBank/DDBJ databases">
        <title>The Genome Sequence of Clostridium clostridioforme 90A8.</title>
        <authorList>
            <consortium name="The Broad Institute Genome Sequencing Platform"/>
            <person name="Earl A."/>
            <person name="Ward D."/>
            <person name="Feldgarden M."/>
            <person name="Gevers D."/>
            <person name="Courvalin P."/>
            <person name="Lambert T."/>
            <person name="Walker B."/>
            <person name="Young S.K."/>
            <person name="Zeng Q."/>
            <person name="Gargeya S."/>
            <person name="Fitzgerald M."/>
            <person name="Haas B."/>
            <person name="Abouelleil A."/>
            <person name="Alvarado L."/>
            <person name="Arachchi H.M."/>
            <person name="Berlin A.M."/>
            <person name="Chapman S.B."/>
            <person name="Dewar J."/>
            <person name="Goldberg J."/>
            <person name="Griggs A."/>
            <person name="Gujja S."/>
            <person name="Hansen M."/>
            <person name="Howarth C."/>
            <person name="Imamovic A."/>
            <person name="Larimer J."/>
            <person name="McCowan C."/>
            <person name="Murphy C."/>
            <person name="Neiman D."/>
            <person name="Pearson M."/>
            <person name="Priest M."/>
            <person name="Roberts A."/>
            <person name="Saif S."/>
            <person name="Shea T."/>
            <person name="Sisk P."/>
            <person name="Sykes S."/>
            <person name="Wortman J."/>
            <person name="Nusbaum C."/>
            <person name="Birren B."/>
        </authorList>
    </citation>
    <scope>NUCLEOTIDE SEQUENCE [LARGE SCALE GENOMIC DNA]</scope>
    <source>
        <strain evidence="3 4">90A8</strain>
    </source>
</reference>
<keyword evidence="1" id="KW-0472">Membrane</keyword>
<dbReference type="HOGENOM" id="CLU_1084639_0_0_9"/>
<name>A0A0E2H9K8_9FIRM</name>
<evidence type="ECO:0000256" key="1">
    <source>
        <dbReference type="SAM" id="Phobius"/>
    </source>
</evidence>
<dbReference type="SUPFAM" id="SSF53850">
    <property type="entry name" value="Periplasmic binding protein-like II"/>
    <property type="match status" value="1"/>
</dbReference>
<proteinExistence type="predicted"/>
<protein>
    <recommendedName>
        <fullName evidence="2">LysR substrate-binding domain-containing protein</fullName>
    </recommendedName>
</protein>
<dbReference type="RefSeq" id="WP_002588211.1">
    <property type="nucleotide sequence ID" value="NZ_KB851022.1"/>
</dbReference>
<comment type="caution">
    <text evidence="3">The sequence shown here is derived from an EMBL/GenBank/DDBJ whole genome shotgun (WGS) entry which is preliminary data.</text>
</comment>
<evidence type="ECO:0000313" key="4">
    <source>
        <dbReference type="Proteomes" id="UP000013085"/>
    </source>
</evidence>
<dbReference type="CDD" id="cd18774">
    <property type="entry name" value="PDC2_HK_sensor"/>
    <property type="match status" value="1"/>
</dbReference>
<dbReference type="EMBL" id="AGYR01000033">
    <property type="protein sequence ID" value="ENZ13366.1"/>
    <property type="molecule type" value="Genomic_DNA"/>
</dbReference>
<dbReference type="AlphaFoldDB" id="A0A0E2H9K8"/>
<keyword evidence="1" id="KW-0812">Transmembrane</keyword>
<dbReference type="InterPro" id="IPR005119">
    <property type="entry name" value="LysR_subst-bd"/>
</dbReference>
<dbReference type="Proteomes" id="UP000013085">
    <property type="component" value="Unassembled WGS sequence"/>
</dbReference>
<feature type="transmembrane region" description="Helical" evidence="1">
    <location>
        <begin position="224"/>
        <end position="243"/>
    </location>
</feature>
<evidence type="ECO:0000313" key="3">
    <source>
        <dbReference type="EMBL" id="ENZ13366.1"/>
    </source>
</evidence>
<evidence type="ECO:0000259" key="2">
    <source>
        <dbReference type="Pfam" id="PF03466"/>
    </source>
</evidence>
<dbReference type="PATRIC" id="fig|999408.3.peg.3103"/>
<feature type="domain" description="LysR substrate-binding" evidence="2">
    <location>
        <begin position="2"/>
        <end position="73"/>
    </location>
</feature>
<gene>
    <name evidence="3" type="ORF">HMPREF1090_02871</name>
</gene>
<keyword evidence="1" id="KW-1133">Transmembrane helix</keyword>